<feature type="compositionally biased region" description="Basic and acidic residues" evidence="10">
    <location>
        <begin position="111"/>
        <end position="142"/>
    </location>
</feature>
<evidence type="ECO:0000256" key="3">
    <source>
        <dbReference type="ARBA" id="ARBA00022598"/>
    </source>
</evidence>
<evidence type="ECO:0000256" key="1">
    <source>
        <dbReference type="ARBA" id="ARBA00005594"/>
    </source>
</evidence>
<dbReference type="Pfam" id="PF00133">
    <property type="entry name" value="tRNA-synt_1"/>
    <property type="match status" value="2"/>
</dbReference>
<dbReference type="PROSITE" id="PS00178">
    <property type="entry name" value="AA_TRNA_LIGASE_I"/>
    <property type="match status" value="1"/>
</dbReference>
<keyword evidence="3 9" id="KW-0436">Ligase</keyword>
<evidence type="ECO:0000256" key="5">
    <source>
        <dbReference type="ARBA" id="ARBA00022840"/>
    </source>
</evidence>
<dbReference type="FunFam" id="3.90.740.10:FF:000001">
    <property type="entry name" value="Leucine--tRNA ligase, cytoplasmic"/>
    <property type="match status" value="1"/>
</dbReference>
<dbReference type="InterPro" id="IPR002300">
    <property type="entry name" value="aa-tRNA-synth_Ia"/>
</dbReference>
<dbReference type="InterPro" id="IPR055416">
    <property type="entry name" value="RBD_LARS1"/>
</dbReference>
<dbReference type="InterPro" id="IPR009080">
    <property type="entry name" value="tRNAsynth_Ia_anticodon-bd"/>
</dbReference>
<protein>
    <recommendedName>
        <fullName evidence="2">leucine--tRNA ligase</fullName>
        <ecNumber evidence="2">6.1.1.4</ecNumber>
    </recommendedName>
    <alternativeName>
        <fullName evidence="8">Leucyl-tRNA synthetase</fullName>
    </alternativeName>
</protein>
<dbReference type="PANTHER" id="PTHR45794:SF1">
    <property type="entry name" value="LEUCINE--TRNA LIGASE, CYTOPLASMIC"/>
    <property type="match status" value="1"/>
</dbReference>
<evidence type="ECO:0000256" key="9">
    <source>
        <dbReference type="RuleBase" id="RU363035"/>
    </source>
</evidence>
<dbReference type="GO" id="GO:0005524">
    <property type="term" value="F:ATP binding"/>
    <property type="evidence" value="ECO:0007669"/>
    <property type="project" value="UniProtKB-KW"/>
</dbReference>
<dbReference type="Gene3D" id="1.10.730.10">
    <property type="entry name" value="Isoleucyl-tRNA Synthetase, Domain 1"/>
    <property type="match status" value="1"/>
</dbReference>
<dbReference type="InterPro" id="IPR004493">
    <property type="entry name" value="Leu-tRNA-synth_Ia_arc/euk"/>
</dbReference>
<proteinExistence type="inferred from homology"/>
<dbReference type="Gene3D" id="3.40.50.620">
    <property type="entry name" value="HUPs"/>
    <property type="match status" value="1"/>
</dbReference>
<dbReference type="Gene3D" id="3.90.740.10">
    <property type="entry name" value="Valyl/Leucyl/Isoleucyl-tRNA synthetase, editing domain"/>
    <property type="match status" value="1"/>
</dbReference>
<evidence type="ECO:0000256" key="6">
    <source>
        <dbReference type="ARBA" id="ARBA00022917"/>
    </source>
</evidence>
<dbReference type="SUPFAM" id="SSF52374">
    <property type="entry name" value="Nucleotidylyl transferase"/>
    <property type="match status" value="1"/>
</dbReference>
<comment type="similarity">
    <text evidence="1 9">Belongs to the class-I aminoacyl-tRNA synthetase family.</text>
</comment>
<evidence type="ECO:0000259" key="13">
    <source>
        <dbReference type="Pfam" id="PF24810"/>
    </source>
</evidence>
<dbReference type="EC" id="6.1.1.4" evidence="2"/>
<dbReference type="Pfam" id="PF24810">
    <property type="entry name" value="RBD_LARS1"/>
    <property type="match status" value="1"/>
</dbReference>
<dbReference type="InterPro" id="IPR014729">
    <property type="entry name" value="Rossmann-like_a/b/a_fold"/>
</dbReference>
<feature type="domain" description="Aminoacyl-tRNA synthetase class Ia" evidence="11">
    <location>
        <begin position="28"/>
        <end position="142"/>
    </location>
</feature>
<dbReference type="Pfam" id="PF08264">
    <property type="entry name" value="Anticodon_1"/>
    <property type="match status" value="1"/>
</dbReference>
<feature type="domain" description="Methionyl/Valyl/Leucyl/Isoleucyl-tRNA synthetase anticodon-binding" evidence="12">
    <location>
        <begin position="802"/>
        <end position="911"/>
    </location>
</feature>
<evidence type="ECO:0000256" key="8">
    <source>
        <dbReference type="ARBA" id="ARBA00030520"/>
    </source>
</evidence>
<dbReference type="AlphaFoldDB" id="A0AAV7ZUC1"/>
<evidence type="ECO:0000256" key="2">
    <source>
        <dbReference type="ARBA" id="ARBA00013164"/>
    </source>
</evidence>
<dbReference type="Proteomes" id="UP001146793">
    <property type="component" value="Unassembled WGS sequence"/>
</dbReference>
<evidence type="ECO:0000259" key="11">
    <source>
        <dbReference type="Pfam" id="PF00133"/>
    </source>
</evidence>
<evidence type="ECO:0000313" key="14">
    <source>
        <dbReference type="EMBL" id="KAJ3444060.1"/>
    </source>
</evidence>
<dbReference type="PANTHER" id="PTHR45794">
    <property type="entry name" value="LEUCYL-TRNA SYNTHETASE"/>
    <property type="match status" value="1"/>
</dbReference>
<feature type="domain" description="Aminoacyl-tRNA synthetase class Ia" evidence="11">
    <location>
        <begin position="161"/>
        <end position="762"/>
    </location>
</feature>
<organism evidence="14 15">
    <name type="scientific">Anaeramoeba flamelloides</name>
    <dbReference type="NCBI Taxonomy" id="1746091"/>
    <lineage>
        <taxon>Eukaryota</taxon>
        <taxon>Metamonada</taxon>
        <taxon>Anaeramoebidae</taxon>
        <taxon>Anaeramoeba</taxon>
    </lineage>
</organism>
<feature type="region of interest" description="Disordered" evidence="10">
    <location>
        <begin position="111"/>
        <end position="161"/>
    </location>
</feature>
<evidence type="ECO:0000259" key="12">
    <source>
        <dbReference type="Pfam" id="PF08264"/>
    </source>
</evidence>
<comment type="caution">
    <text evidence="14">The sequence shown here is derived from an EMBL/GenBank/DDBJ whole genome shotgun (WGS) entry which is preliminary data.</text>
</comment>
<dbReference type="NCBIfam" id="NF008957">
    <property type="entry name" value="PRK12300.1"/>
    <property type="match status" value="1"/>
</dbReference>
<gene>
    <name evidence="14" type="ORF">M0812_09910</name>
</gene>
<keyword evidence="7 9" id="KW-0030">Aminoacyl-tRNA synthetase</keyword>
<keyword evidence="5 9" id="KW-0067">ATP-binding</keyword>
<dbReference type="EMBL" id="JANTQA010000023">
    <property type="protein sequence ID" value="KAJ3444060.1"/>
    <property type="molecule type" value="Genomic_DNA"/>
</dbReference>
<dbReference type="SUPFAM" id="SSF50677">
    <property type="entry name" value="ValRS/IleRS/LeuRS editing domain"/>
    <property type="match status" value="1"/>
</dbReference>
<dbReference type="InterPro" id="IPR013155">
    <property type="entry name" value="M/V/L/I-tRNA-synth_anticd-bd"/>
</dbReference>
<evidence type="ECO:0000256" key="7">
    <source>
        <dbReference type="ARBA" id="ARBA00023146"/>
    </source>
</evidence>
<reference evidence="14" key="1">
    <citation type="submission" date="2022-08" db="EMBL/GenBank/DDBJ databases">
        <title>Novel sulphate-reducing endosymbionts in the free-living metamonad Anaeramoeba.</title>
        <authorList>
            <person name="Jerlstrom-Hultqvist J."/>
            <person name="Cepicka I."/>
            <person name="Gallot-Lavallee L."/>
            <person name="Salas-Leiva D."/>
            <person name="Curtis B.A."/>
            <person name="Zahonova K."/>
            <person name="Pipaliya S."/>
            <person name="Dacks J."/>
            <person name="Roger A.J."/>
        </authorList>
    </citation>
    <scope>NUCLEOTIDE SEQUENCE</scope>
    <source>
        <strain evidence="14">Busselton2</strain>
    </source>
</reference>
<feature type="domain" description="Leucine--tRNA ligase RagD-binding" evidence="13">
    <location>
        <begin position="959"/>
        <end position="1013"/>
    </location>
</feature>
<dbReference type="InterPro" id="IPR001412">
    <property type="entry name" value="aa-tRNA-synth_I_CS"/>
</dbReference>
<name>A0AAV7ZUC1_9EUKA</name>
<dbReference type="InterPro" id="IPR009008">
    <property type="entry name" value="Val/Leu/Ile-tRNA-synth_edit"/>
</dbReference>
<evidence type="ECO:0000256" key="4">
    <source>
        <dbReference type="ARBA" id="ARBA00022741"/>
    </source>
</evidence>
<dbReference type="GO" id="GO:0004823">
    <property type="term" value="F:leucine-tRNA ligase activity"/>
    <property type="evidence" value="ECO:0007669"/>
    <property type="project" value="UniProtKB-EC"/>
</dbReference>
<evidence type="ECO:0000256" key="10">
    <source>
        <dbReference type="SAM" id="MobiDB-lite"/>
    </source>
</evidence>
<keyword evidence="6 9" id="KW-0648">Protein biosynthesis</keyword>
<accession>A0AAV7ZUC1</accession>
<dbReference type="NCBIfam" id="TIGR00395">
    <property type="entry name" value="leuS_arch"/>
    <property type="match status" value="1"/>
</dbReference>
<sequence>MSEKQTEKKQVKSTKRRDFLREIEIDAQKLWAKTKEFEVDVTEKDPKSDVSNKYFVTFPYPYMNGCLHIGHAFSITKAEFKIRYERMNGKKVLFPMGFHCTGMPISAAADKLKRELETSEEDKEKEKKRKEEFEKKKKEENVPKMQSLQKYRSSKSKHVSKTGGITTQFQIMKSLGIPEKMIPEFKDPNKWLHYFPEIAKKDLKLMGCAIDFRRSFITTEINPYYDSFIQWQFNKLKSKNKIKFGKRYSIYSPYSKQPCLDHDRSSGEGVQPQEYTMVKLQLKQLPESMKEKFAERNVYLVAATLRAETMFGQTNCWVLPKGEYWLYETVTKEIWVLSERAATNCSYQEFSKEMGKPVCLGTVTGKELLGLPLSAPLSPYETVYALPLMTIKMNKGTGIVTSVPSDAPDDYRALQDLKENAELREKYGITEEMVNFDPIPIIEIPELGNLAAVTVCKSMKIKSQHSVKKLAQAKELCYTKGFYEGKMIVKGMEDVLVKDAKDIIKDRLIKEGKAVNYCEPESEVIGRNGDKCVVALTDQWFLDYGEESWKKQANELLGNMETYHKETRKSFEFTLGWLKQWACSREFGLGSKIPWDRKWLIESLSDSTIYMAYYTVAHYLQGNIEGTEKGIGNIDPNQMTDEIWDFIMLGKDELSNENTIPRETLLKMRREFDFWYPLDLRTSGRDLVRNHLTFWLYNHAAIFPPEKCPRSVRANGFLLFDNDKMSKSKGNFITLEQAVKKFGADPMRFGLADSGDSTEDANFVAETANKAILKLTNQINWYTEMLEKLPNLREGKITSFVDKVFFAQINLAIQNSKACYDKMLFKQALKQGFYELQIARDIYRKKVGGNDNMHKKLVTFFMETQILIMTPIVPHFAEYLWNMIGKREELGLVINQPFPKVVDFDVSMVLSNEYLNKSVNTFKFALHKYLNPKKRKGQQRVKVEQPTTGIIFLSKKRSDWQLKVLDILKKFYNVENNVFDETKVIVGEIRKHNDLKKIMKKVMNYIRIVKQDSLGNNGASLEAKLSFDEKEILEISKDLICENCKIKEIEIYYVEDNNAPELIEKRISEVGKPSIAFK</sequence>
<keyword evidence="4 9" id="KW-0547">Nucleotide-binding</keyword>
<dbReference type="SUPFAM" id="SSF47323">
    <property type="entry name" value="Anticodon-binding domain of a subclass of class I aminoacyl-tRNA synthetases"/>
    <property type="match status" value="1"/>
</dbReference>
<dbReference type="GO" id="GO:0006429">
    <property type="term" value="P:leucyl-tRNA aminoacylation"/>
    <property type="evidence" value="ECO:0007669"/>
    <property type="project" value="InterPro"/>
</dbReference>
<dbReference type="GO" id="GO:0002161">
    <property type="term" value="F:aminoacyl-tRNA deacylase activity"/>
    <property type="evidence" value="ECO:0007669"/>
    <property type="project" value="InterPro"/>
</dbReference>
<evidence type="ECO:0000313" key="15">
    <source>
        <dbReference type="Proteomes" id="UP001146793"/>
    </source>
</evidence>